<dbReference type="PRINTS" id="PR01576">
    <property type="entry name" value="PDEFORMYLASE"/>
</dbReference>
<evidence type="ECO:0000313" key="5">
    <source>
        <dbReference type="Proteomes" id="UP000033519"/>
    </source>
</evidence>
<keyword evidence="5" id="KW-1185">Reference proteome</keyword>
<dbReference type="InterPro" id="IPR023635">
    <property type="entry name" value="Peptide_deformylase"/>
</dbReference>
<comment type="caution">
    <text evidence="2">Lacks conserved residue(s) required for the propagation of feature annotation.</text>
</comment>
<feature type="active site" evidence="2">
    <location>
        <position position="136"/>
    </location>
</feature>
<gene>
    <name evidence="4" type="ORF">WH91_21220</name>
</gene>
<accession>A0ABR5DSZ0</accession>
<feature type="signal peptide" evidence="3">
    <location>
        <begin position="1"/>
        <end position="25"/>
    </location>
</feature>
<keyword evidence="3" id="KW-0732">Signal</keyword>
<evidence type="ECO:0000256" key="3">
    <source>
        <dbReference type="SAM" id="SignalP"/>
    </source>
</evidence>
<dbReference type="Gene3D" id="3.90.45.10">
    <property type="entry name" value="Peptide deformylase"/>
    <property type="match status" value="1"/>
</dbReference>
<dbReference type="Proteomes" id="UP000033519">
    <property type="component" value="Unassembled WGS sequence"/>
</dbReference>
<comment type="caution">
    <text evidence="4">The sequence shown here is derived from an EMBL/GenBank/DDBJ whole genome shotgun (WGS) entry which is preliminary data.</text>
</comment>
<dbReference type="HAMAP" id="MF_00163">
    <property type="entry name" value="Pep_deformylase"/>
    <property type="match status" value="1"/>
</dbReference>
<dbReference type="PANTHER" id="PTHR10458">
    <property type="entry name" value="PEPTIDE DEFORMYLASE"/>
    <property type="match status" value="1"/>
</dbReference>
<dbReference type="PIRSF" id="PIRSF004749">
    <property type="entry name" value="Pep_def"/>
    <property type="match status" value="1"/>
</dbReference>
<dbReference type="Pfam" id="PF01327">
    <property type="entry name" value="Pep_deformylase"/>
    <property type="match status" value="1"/>
</dbReference>
<feature type="chain" id="PRO_5046229160" description="Peptide deformylase-like" evidence="3">
    <location>
        <begin position="26"/>
        <end position="170"/>
    </location>
</feature>
<dbReference type="EMBL" id="LAPV01000228">
    <property type="protein sequence ID" value="KKC31141.1"/>
    <property type="molecule type" value="Genomic_DNA"/>
</dbReference>
<protein>
    <recommendedName>
        <fullName evidence="2">Peptide deformylase-like</fullName>
    </recommendedName>
    <alternativeName>
        <fullName evidence="2">Polypeptide deformylase-like</fullName>
    </alternativeName>
</protein>
<sequence>MLVPPFVIYPHAALCIKAAPRPVDAAMLAAGAALLAAAQEVQAYGLAAAHLGFDQPLVVISVSADTTRRDYRLLYNPEILRQSDETDIAPEGSVSMPGIEAPVKRSRRVDLTYDDANGQQHSDTVEHFVARVAQHEIDQMNGMFFLRRISLVKRDIAVRKYYKGLNGTNP</sequence>
<evidence type="ECO:0000256" key="2">
    <source>
        <dbReference type="HAMAP-Rule" id="MF_00163"/>
    </source>
</evidence>
<proteinExistence type="inferred from homology"/>
<evidence type="ECO:0000256" key="1">
    <source>
        <dbReference type="ARBA" id="ARBA00010759"/>
    </source>
</evidence>
<evidence type="ECO:0000313" key="4">
    <source>
        <dbReference type="EMBL" id="KKC31141.1"/>
    </source>
</evidence>
<comment type="similarity">
    <text evidence="1 2">Belongs to the polypeptide deformylase family.</text>
</comment>
<organism evidence="4 5">
    <name type="scientific">Devosia psychrophila</name>
    <dbReference type="NCBI Taxonomy" id="728005"/>
    <lineage>
        <taxon>Bacteria</taxon>
        <taxon>Pseudomonadati</taxon>
        <taxon>Pseudomonadota</taxon>
        <taxon>Alphaproteobacteria</taxon>
        <taxon>Hyphomicrobiales</taxon>
        <taxon>Devosiaceae</taxon>
        <taxon>Devosia</taxon>
    </lineage>
</organism>
<reference evidence="4 5" key="1">
    <citation type="submission" date="2015-03" db="EMBL/GenBank/DDBJ databases">
        <authorList>
            <person name="Lepp D."/>
            <person name="Hassan Y.I."/>
            <person name="Li X.-Z."/>
            <person name="Zhou T."/>
        </authorList>
    </citation>
    <scope>NUCLEOTIDE SEQUENCE [LARGE SCALE GENOMIC DNA]</scope>
    <source>
        <strain evidence="4 5">Cr7-05</strain>
    </source>
</reference>
<name>A0ABR5DSZ0_9HYPH</name>
<dbReference type="SUPFAM" id="SSF56420">
    <property type="entry name" value="Peptide deformylase"/>
    <property type="match status" value="1"/>
</dbReference>
<dbReference type="InterPro" id="IPR036821">
    <property type="entry name" value="Peptide_deformylase_sf"/>
</dbReference>
<dbReference type="PANTHER" id="PTHR10458:SF22">
    <property type="entry name" value="PEPTIDE DEFORMYLASE"/>
    <property type="match status" value="1"/>
</dbReference>